<gene>
    <name evidence="3" type="ORF">N2K84_09260</name>
</gene>
<dbReference type="RefSeq" id="WP_282591517.1">
    <property type="nucleotide sequence ID" value="NZ_JAPAAF010000010.1"/>
</dbReference>
<reference evidence="3" key="1">
    <citation type="submission" date="2022-10" db="EMBL/GenBank/DDBJ databases">
        <title>Gaoshiqiia sediminis gen. nov., sp. nov., isolated from coastal sediment.</title>
        <authorList>
            <person name="Yu W.X."/>
            <person name="Mu D.S."/>
            <person name="Du J.Z."/>
            <person name="Liang Y.Q."/>
        </authorList>
    </citation>
    <scope>NUCLEOTIDE SEQUENCE</scope>
    <source>
        <strain evidence="3">A06</strain>
    </source>
</reference>
<dbReference type="AlphaFoldDB" id="A0AA42C6U9"/>
<dbReference type="Gene3D" id="1.20.144.10">
    <property type="entry name" value="Phosphatidic acid phosphatase type 2/haloperoxidase"/>
    <property type="match status" value="1"/>
</dbReference>
<dbReference type="PANTHER" id="PTHR14969">
    <property type="entry name" value="SPHINGOSINE-1-PHOSPHATE PHOSPHOHYDROLASE"/>
    <property type="match status" value="1"/>
</dbReference>
<dbReference type="SUPFAM" id="SSF48317">
    <property type="entry name" value="Acid phosphatase/Vanadium-dependent haloperoxidase"/>
    <property type="match status" value="1"/>
</dbReference>
<dbReference type="InterPro" id="IPR036938">
    <property type="entry name" value="PAP2/HPO_sf"/>
</dbReference>
<feature type="domain" description="Phosphatidic acid phosphatase type 2/haloperoxidase" evidence="2">
    <location>
        <begin position="85"/>
        <end position="202"/>
    </location>
</feature>
<keyword evidence="4" id="KW-1185">Reference proteome</keyword>
<feature type="transmembrane region" description="Helical" evidence="1">
    <location>
        <begin position="185"/>
        <end position="204"/>
    </location>
</feature>
<dbReference type="Proteomes" id="UP001163821">
    <property type="component" value="Unassembled WGS sequence"/>
</dbReference>
<sequence>MKLKRSMRYLFPNKGLRGFMRYYLLFLSLGLLLLLFFRHGSLVMLINKYSAEWLDLPVLLLSDVGLGSTIAVVAVLLAFFRIRYALMGLFNLAMTGLLTGLFKNVFFHGYLRPLSFFGADEFYRLVTTAEPNYFNSFPSGHTMAIFGFLSLVAYFTGKQWAGVLFFFVALAVGFSRIYLCQHFIVDVYFGSVFGMLATAITLWVSSRIPGFDQGEIFQKPIYRISFK</sequence>
<dbReference type="PANTHER" id="PTHR14969:SF13">
    <property type="entry name" value="AT30094P"/>
    <property type="match status" value="1"/>
</dbReference>
<feature type="transmembrane region" description="Helical" evidence="1">
    <location>
        <begin position="131"/>
        <end position="153"/>
    </location>
</feature>
<organism evidence="3 4">
    <name type="scientific">Gaoshiqia sediminis</name>
    <dbReference type="NCBI Taxonomy" id="2986998"/>
    <lineage>
        <taxon>Bacteria</taxon>
        <taxon>Pseudomonadati</taxon>
        <taxon>Bacteroidota</taxon>
        <taxon>Bacteroidia</taxon>
        <taxon>Marinilabiliales</taxon>
        <taxon>Prolixibacteraceae</taxon>
        <taxon>Gaoshiqia</taxon>
    </lineage>
</organism>
<keyword evidence="1" id="KW-1133">Transmembrane helix</keyword>
<keyword evidence="1" id="KW-0472">Membrane</keyword>
<keyword evidence="1" id="KW-0812">Transmembrane</keyword>
<dbReference type="InterPro" id="IPR000326">
    <property type="entry name" value="PAP2/HPO"/>
</dbReference>
<protein>
    <submittedName>
        <fullName evidence="3">Phosphatase PAP2 family protein</fullName>
    </submittedName>
</protein>
<name>A0AA42C6U9_9BACT</name>
<evidence type="ECO:0000313" key="4">
    <source>
        <dbReference type="Proteomes" id="UP001163821"/>
    </source>
</evidence>
<dbReference type="Pfam" id="PF01569">
    <property type="entry name" value="PAP2"/>
    <property type="match status" value="1"/>
</dbReference>
<accession>A0AA42C6U9</accession>
<dbReference type="SMART" id="SM00014">
    <property type="entry name" value="acidPPc"/>
    <property type="match status" value="1"/>
</dbReference>
<feature type="transmembrane region" description="Helical" evidence="1">
    <location>
        <begin position="64"/>
        <end position="82"/>
    </location>
</feature>
<feature type="transmembrane region" description="Helical" evidence="1">
    <location>
        <begin position="89"/>
        <end position="111"/>
    </location>
</feature>
<evidence type="ECO:0000256" key="1">
    <source>
        <dbReference type="SAM" id="Phobius"/>
    </source>
</evidence>
<comment type="caution">
    <text evidence="3">The sequence shown here is derived from an EMBL/GenBank/DDBJ whole genome shotgun (WGS) entry which is preliminary data.</text>
</comment>
<dbReference type="EMBL" id="JAPAAF010000010">
    <property type="protein sequence ID" value="MCW0482914.1"/>
    <property type="molecule type" value="Genomic_DNA"/>
</dbReference>
<evidence type="ECO:0000313" key="3">
    <source>
        <dbReference type="EMBL" id="MCW0482914.1"/>
    </source>
</evidence>
<dbReference type="CDD" id="cd01610">
    <property type="entry name" value="PAP2_like"/>
    <property type="match status" value="1"/>
</dbReference>
<feature type="transmembrane region" description="Helical" evidence="1">
    <location>
        <begin position="160"/>
        <end position="179"/>
    </location>
</feature>
<evidence type="ECO:0000259" key="2">
    <source>
        <dbReference type="SMART" id="SM00014"/>
    </source>
</evidence>
<proteinExistence type="predicted"/>